<keyword evidence="7 8" id="KW-0472">Membrane</keyword>
<dbReference type="NCBIfam" id="NF009926">
    <property type="entry name" value="PRK13387.1"/>
    <property type="match status" value="1"/>
</dbReference>
<keyword evidence="3" id="KW-0474">Menaquinone biosynthesis</keyword>
<dbReference type="UniPathway" id="UPA00079"/>
<dbReference type="PANTHER" id="PTHR13929">
    <property type="entry name" value="1,4-DIHYDROXY-2-NAPHTHOATE OCTAPRENYLTRANSFERASE"/>
    <property type="match status" value="1"/>
</dbReference>
<feature type="transmembrane region" description="Helical" evidence="8">
    <location>
        <begin position="43"/>
        <end position="62"/>
    </location>
</feature>
<dbReference type="PANTHER" id="PTHR13929:SF0">
    <property type="entry name" value="UBIA PRENYLTRANSFERASE DOMAIN-CONTAINING PROTEIN 1"/>
    <property type="match status" value="1"/>
</dbReference>
<dbReference type="InterPro" id="IPR026046">
    <property type="entry name" value="UBIAD1"/>
</dbReference>
<reference evidence="10" key="1">
    <citation type="submission" date="2016-07" db="EMBL/GenBank/DDBJ databases">
        <authorList>
            <person name="Florea S."/>
            <person name="Webb J.S."/>
            <person name="Jaromczyk J."/>
            <person name="Schardl C.L."/>
        </authorList>
    </citation>
    <scope>NUCLEOTIDE SEQUENCE [LARGE SCALE GENOMIC DNA]</scope>
    <source>
        <strain evidence="10">Z6</strain>
    </source>
</reference>
<comment type="pathway">
    <text evidence="2">Quinol/quinone metabolism; menaquinone biosynthesis.</text>
</comment>
<evidence type="ECO:0000256" key="5">
    <source>
        <dbReference type="ARBA" id="ARBA00022692"/>
    </source>
</evidence>
<dbReference type="InterPro" id="IPR044878">
    <property type="entry name" value="UbiA_sf"/>
</dbReference>
<dbReference type="InterPro" id="IPR000537">
    <property type="entry name" value="UbiA_prenyltransferase"/>
</dbReference>
<keyword evidence="4 9" id="KW-0808">Transferase</keyword>
<organism evidence="9 10">
    <name type="scientific">Orenia metallireducens</name>
    <dbReference type="NCBI Taxonomy" id="1413210"/>
    <lineage>
        <taxon>Bacteria</taxon>
        <taxon>Bacillati</taxon>
        <taxon>Bacillota</taxon>
        <taxon>Clostridia</taxon>
        <taxon>Halanaerobiales</taxon>
        <taxon>Halobacteroidaceae</taxon>
        <taxon>Orenia</taxon>
    </lineage>
</organism>
<evidence type="ECO:0000256" key="3">
    <source>
        <dbReference type="ARBA" id="ARBA00022428"/>
    </source>
</evidence>
<dbReference type="EMBL" id="LWDV01000009">
    <property type="protein sequence ID" value="OCL26106.1"/>
    <property type="molecule type" value="Genomic_DNA"/>
</dbReference>
<feature type="transmembrane region" description="Helical" evidence="8">
    <location>
        <begin position="186"/>
        <end position="208"/>
    </location>
</feature>
<evidence type="ECO:0000313" key="10">
    <source>
        <dbReference type="Proteomes" id="UP000093514"/>
    </source>
</evidence>
<comment type="subcellular location">
    <subcellularLocation>
        <location evidence="1">Membrane</location>
        <topology evidence="1">Multi-pass membrane protein</topology>
    </subcellularLocation>
</comment>
<dbReference type="RefSeq" id="WP_068717589.1">
    <property type="nucleotide sequence ID" value="NZ_LWDV01000009.1"/>
</dbReference>
<feature type="transmembrane region" description="Helical" evidence="8">
    <location>
        <begin position="146"/>
        <end position="165"/>
    </location>
</feature>
<feature type="transmembrane region" description="Helical" evidence="8">
    <location>
        <begin position="241"/>
        <end position="271"/>
    </location>
</feature>
<keyword evidence="5 8" id="KW-0812">Transmembrane</keyword>
<feature type="transmembrane region" description="Helical" evidence="8">
    <location>
        <begin position="93"/>
        <end position="111"/>
    </location>
</feature>
<evidence type="ECO:0000256" key="6">
    <source>
        <dbReference type="ARBA" id="ARBA00022989"/>
    </source>
</evidence>
<evidence type="ECO:0000313" key="9">
    <source>
        <dbReference type="EMBL" id="OCL26106.1"/>
    </source>
</evidence>
<dbReference type="GO" id="GO:0016020">
    <property type="term" value="C:membrane"/>
    <property type="evidence" value="ECO:0007669"/>
    <property type="project" value="UniProtKB-SubCell"/>
</dbReference>
<dbReference type="PIRSF" id="PIRSF005355">
    <property type="entry name" value="UBIAD1"/>
    <property type="match status" value="1"/>
</dbReference>
<evidence type="ECO:0000256" key="8">
    <source>
        <dbReference type="SAM" id="Phobius"/>
    </source>
</evidence>
<name>A0A1C0A788_9FIRM</name>
<feature type="transmembrane region" description="Helical" evidence="8">
    <location>
        <begin position="116"/>
        <end position="134"/>
    </location>
</feature>
<sequence>MFIGSFLKLVEIQTKVASLIPFLLGTIYTLYRFKNFNLKNFILMLISLLAIDMATTAINNFVDYKKANKTYGYNYESHNAIVKDNLKESRVKAIILTLLIIAVLVGIILVLNTNLVVLILGSISFGVGVLYSFGPLPISRTSLGEIFSGFFMGFIITFVSIYIHIFDQNIVSLFYESGFLSIQFNLIELIYIFLISIPLVTGIANIMFANNICDIDDDLENNRYTLPIYLGKDRSLDLFKILYYLVYLDLIILLVLRVIPLLSLLTFLTWFPVKRNIDLFMDKQSKKETFILAVKNFVLINSVQILALGIAVIF</sequence>
<dbReference type="Proteomes" id="UP000093514">
    <property type="component" value="Unassembled WGS sequence"/>
</dbReference>
<feature type="transmembrane region" description="Helical" evidence="8">
    <location>
        <begin position="292"/>
        <end position="313"/>
    </location>
</feature>
<keyword evidence="6 8" id="KW-1133">Transmembrane helix</keyword>
<reference evidence="9 10" key="2">
    <citation type="submission" date="2016-08" db="EMBL/GenBank/DDBJ databases">
        <title>Orenia metallireducens sp. nov. strain Z6, a Novel Metal-reducing Firmicute from the Deep Subsurface.</title>
        <authorList>
            <person name="Maxim B.I."/>
            <person name="Kenneth K."/>
            <person name="Flynn T.M."/>
            <person name="Oloughlin E.J."/>
            <person name="Locke R.A."/>
            <person name="Weber J.R."/>
            <person name="Egan S.M."/>
            <person name="Mackie R.I."/>
            <person name="Cann I.K."/>
        </authorList>
    </citation>
    <scope>NUCLEOTIDE SEQUENCE [LARGE SCALE GENOMIC DNA]</scope>
    <source>
        <strain evidence="9 10">Z6</strain>
    </source>
</reference>
<dbReference type="CDD" id="cd13962">
    <property type="entry name" value="PT_UbiA_UBIAD1"/>
    <property type="match status" value="1"/>
</dbReference>
<evidence type="ECO:0000256" key="1">
    <source>
        <dbReference type="ARBA" id="ARBA00004141"/>
    </source>
</evidence>
<evidence type="ECO:0000256" key="4">
    <source>
        <dbReference type="ARBA" id="ARBA00022679"/>
    </source>
</evidence>
<protein>
    <submittedName>
        <fullName evidence="9">1,4-dihydroxy-2-naphthoate polyprenyltransferase</fullName>
    </submittedName>
</protein>
<evidence type="ECO:0000256" key="7">
    <source>
        <dbReference type="ARBA" id="ARBA00023136"/>
    </source>
</evidence>
<dbReference type="AlphaFoldDB" id="A0A1C0A788"/>
<keyword evidence="10" id="KW-1185">Reference proteome</keyword>
<comment type="caution">
    <text evidence="9">The sequence shown here is derived from an EMBL/GenBank/DDBJ whole genome shotgun (WGS) entry which is preliminary data.</text>
</comment>
<proteinExistence type="predicted"/>
<evidence type="ECO:0000256" key="2">
    <source>
        <dbReference type="ARBA" id="ARBA00004863"/>
    </source>
</evidence>
<gene>
    <name evidence="9" type="ORF">U472_08810</name>
</gene>
<dbReference type="GO" id="GO:0004659">
    <property type="term" value="F:prenyltransferase activity"/>
    <property type="evidence" value="ECO:0007669"/>
    <property type="project" value="InterPro"/>
</dbReference>
<dbReference type="GO" id="GO:0009234">
    <property type="term" value="P:menaquinone biosynthetic process"/>
    <property type="evidence" value="ECO:0007669"/>
    <property type="project" value="UniProtKB-UniPathway"/>
</dbReference>
<dbReference type="Pfam" id="PF01040">
    <property type="entry name" value="UbiA"/>
    <property type="match status" value="1"/>
</dbReference>
<accession>A0A1C0A788</accession>
<dbReference type="GO" id="GO:0042371">
    <property type="term" value="P:vitamin K biosynthetic process"/>
    <property type="evidence" value="ECO:0007669"/>
    <property type="project" value="TreeGrafter"/>
</dbReference>
<dbReference type="OrthoDB" id="9767568at2"/>
<dbReference type="Gene3D" id="1.10.357.140">
    <property type="entry name" value="UbiA prenyltransferase"/>
    <property type="match status" value="1"/>
</dbReference>
<dbReference type="NCBIfam" id="NF004752">
    <property type="entry name" value="PRK06080.1-4"/>
    <property type="match status" value="1"/>
</dbReference>